<protein>
    <submittedName>
        <fullName evidence="1">Uncharacterized protein</fullName>
    </submittedName>
</protein>
<accession>A0A0G1RG86</accession>
<name>A0A0G1RG86_UNCKA</name>
<proteinExistence type="predicted"/>
<gene>
    <name evidence="1" type="ORF">UX79_C0034G0002</name>
</gene>
<evidence type="ECO:0000313" key="2">
    <source>
        <dbReference type="Proteomes" id="UP000034684"/>
    </source>
</evidence>
<comment type="caution">
    <text evidence="1">The sequence shown here is derived from an EMBL/GenBank/DDBJ whole genome shotgun (WGS) entry which is preliminary data.</text>
</comment>
<dbReference type="EMBL" id="LCNN01000034">
    <property type="protein sequence ID" value="KKU56324.1"/>
    <property type="molecule type" value="Genomic_DNA"/>
</dbReference>
<dbReference type="Proteomes" id="UP000034684">
    <property type="component" value="Unassembled WGS sequence"/>
</dbReference>
<reference evidence="1 2" key="1">
    <citation type="journal article" date="2015" name="Nature">
        <title>rRNA introns, odd ribosomes, and small enigmatic genomes across a large radiation of phyla.</title>
        <authorList>
            <person name="Brown C.T."/>
            <person name="Hug L.A."/>
            <person name="Thomas B.C."/>
            <person name="Sharon I."/>
            <person name="Castelle C.J."/>
            <person name="Singh A."/>
            <person name="Wilkins M.J."/>
            <person name="Williams K.H."/>
            <person name="Banfield J.F."/>
        </authorList>
    </citation>
    <scope>NUCLEOTIDE SEQUENCE [LARGE SCALE GENOMIC DNA]</scope>
</reference>
<sequence>MSQGFNPILDDIIFSMIKRALFAFLTVFVLTAFYSQNKAYAAGPDVACIGKAVGEYMKSVLMDPRLANVQNIQFLSPAFNMTETDFEGLAAAMKESAGPAWDRLDGIAGNAYNAYWGDISDFATRAKAVADGKPIMFTEVGWYPPDRKDAQMIAELKAELDKWKDDPQVLGMLLFNAFGDNPDPRFVGHVMTDEEIAQVCGGDCGSIGVNSAKFYGGAGAFYERAGNLGMGYTLEIANNDINASLPALEAAIDNGATPVIRLGVGDDGGGFEDPSALVDYILALDGQLNGTVYLIVGPNEALIEGWASPNCFYGDGINDPTAPGQDSAANTIDIIYVAPGANALQKDAQGRRLVTFRGKVTSTRIVKIEGLENDPETSNRPVWGATVCTYEGDGPTGSRGGKIPKPVDCGVTKQDGSFTVRALYAADTSVAGSNFLAICAGVRDNSKDCWLRELYLLSTRDSYDNFHFSIDAPPLIPVSKRIISVAQAPKELDYMNRENFLACETGTLKAGASAEKDGALN</sequence>
<dbReference type="AlphaFoldDB" id="A0A0G1RG86"/>
<organism evidence="1 2">
    <name type="scientific">candidate division WWE3 bacterium GW2011_GWB1_47_11</name>
    <dbReference type="NCBI Taxonomy" id="1619117"/>
    <lineage>
        <taxon>Bacteria</taxon>
        <taxon>Katanobacteria</taxon>
    </lineage>
</organism>
<evidence type="ECO:0000313" key="1">
    <source>
        <dbReference type="EMBL" id="KKU56324.1"/>
    </source>
</evidence>
<dbReference type="SUPFAM" id="SSF51445">
    <property type="entry name" value="(Trans)glycosidases"/>
    <property type="match status" value="1"/>
</dbReference>
<dbReference type="InterPro" id="IPR017853">
    <property type="entry name" value="GH"/>
</dbReference>